<keyword evidence="4 9" id="KW-0349">Heme</keyword>
<dbReference type="PRINTS" id="PR00463">
    <property type="entry name" value="EP450I"/>
</dbReference>
<comment type="similarity">
    <text evidence="3 10">Belongs to the cytochrome P450 family.</text>
</comment>
<keyword evidence="7 9" id="KW-0408">Iron</keyword>
<dbReference type="InterPro" id="IPR017972">
    <property type="entry name" value="Cyt_P450_CS"/>
</dbReference>
<evidence type="ECO:0000256" key="6">
    <source>
        <dbReference type="ARBA" id="ARBA00023002"/>
    </source>
</evidence>
<reference evidence="12 13" key="1">
    <citation type="journal article" date="2016" name="Mol. Biol. Evol.">
        <title>Comparative Genomics of Early-Diverging Mushroom-Forming Fungi Provides Insights into the Origins of Lignocellulose Decay Capabilities.</title>
        <authorList>
            <person name="Nagy L.G."/>
            <person name="Riley R."/>
            <person name="Tritt A."/>
            <person name="Adam C."/>
            <person name="Daum C."/>
            <person name="Floudas D."/>
            <person name="Sun H."/>
            <person name="Yadav J.S."/>
            <person name="Pangilinan J."/>
            <person name="Larsson K.H."/>
            <person name="Matsuura K."/>
            <person name="Barry K."/>
            <person name="Labutti K."/>
            <person name="Kuo R."/>
            <person name="Ohm R.A."/>
            <person name="Bhattacharya S.S."/>
            <person name="Shirouzu T."/>
            <person name="Yoshinaga Y."/>
            <person name="Martin F.M."/>
            <person name="Grigoriev I.V."/>
            <person name="Hibbett D.S."/>
        </authorList>
    </citation>
    <scope>NUCLEOTIDE SEQUENCE [LARGE SCALE GENOMIC DNA]</scope>
    <source>
        <strain evidence="12 13">HHB14362 ss-1</strain>
    </source>
</reference>
<dbReference type="AlphaFoldDB" id="A0A165NGC3"/>
<sequence length="509" mass="57468">MASLDASRIVILCVVLYGAFLLRWLSKRTRLPPGPFPFPLLGNLPHLPRSQEWTTYADWGKQYGDVIRVCTLFGRSFYVLNSRKSITDLLDARSHIYSDRPHLVMANDIMGWGDTVVMSHYGQRFRNYRKILKNGLGQGAIRTYVPLLEDEAVSYLESLVETPKSFVQHFRRTSGAIALKIAYGYDITSDGDTLLHITEQALNMFSIAALPGMWLVDTIPFLKYAPDWLPFAEFKRQGKRTRQLIVDMIAIPFEGVKRQLKDGTAKPSFTAELLEANRSNKGVNSEDDIKWVATGLYTGQADTTVAAMETFFLAMMLHPDVQVKAQAEVDRVTSRQRLPKLDDRESLPYVESVVREVLRWHPVVTMVAHAVTQDDTYRTYHVPKGTTLVANIWAALHDEDVYSKPEEFRPERFLPPENAPNPDSFVFGFGRRSCPGILVAHATIFLLVASTLAAFTISKETDAKGAPLEPELIYCSGVVSRPKAFECKVKPRFTTTEELISQAAETRNW</sequence>
<evidence type="ECO:0000256" key="9">
    <source>
        <dbReference type="PIRSR" id="PIRSR602401-1"/>
    </source>
</evidence>
<dbReference type="GO" id="GO:0004497">
    <property type="term" value="F:monooxygenase activity"/>
    <property type="evidence" value="ECO:0007669"/>
    <property type="project" value="UniProtKB-KW"/>
</dbReference>
<dbReference type="PANTHER" id="PTHR46300">
    <property type="entry name" value="P450, PUTATIVE (EUROFUNG)-RELATED-RELATED"/>
    <property type="match status" value="1"/>
</dbReference>
<dbReference type="PROSITE" id="PS00086">
    <property type="entry name" value="CYTOCHROME_P450"/>
    <property type="match status" value="1"/>
</dbReference>
<feature type="transmembrane region" description="Helical" evidence="11">
    <location>
        <begin position="437"/>
        <end position="457"/>
    </location>
</feature>
<evidence type="ECO:0000256" key="10">
    <source>
        <dbReference type="RuleBase" id="RU000461"/>
    </source>
</evidence>
<dbReference type="InterPro" id="IPR002401">
    <property type="entry name" value="Cyt_P450_E_grp-I"/>
</dbReference>
<keyword evidence="11" id="KW-0472">Membrane</keyword>
<keyword evidence="6 10" id="KW-0560">Oxidoreductase</keyword>
<evidence type="ECO:0000256" key="4">
    <source>
        <dbReference type="ARBA" id="ARBA00022617"/>
    </source>
</evidence>
<dbReference type="InterPro" id="IPR001128">
    <property type="entry name" value="Cyt_P450"/>
</dbReference>
<gene>
    <name evidence="12" type="ORF">NEOLEDRAFT_1141859</name>
</gene>
<dbReference type="STRING" id="1314782.A0A165NGC3"/>
<comment type="pathway">
    <text evidence="2">Secondary metabolite biosynthesis.</text>
</comment>
<dbReference type="Proteomes" id="UP000076761">
    <property type="component" value="Unassembled WGS sequence"/>
</dbReference>
<dbReference type="InterPro" id="IPR050364">
    <property type="entry name" value="Cytochrome_P450_fung"/>
</dbReference>
<evidence type="ECO:0000256" key="7">
    <source>
        <dbReference type="ARBA" id="ARBA00023004"/>
    </source>
</evidence>
<dbReference type="Gene3D" id="1.10.630.10">
    <property type="entry name" value="Cytochrome P450"/>
    <property type="match status" value="1"/>
</dbReference>
<protein>
    <submittedName>
        <fullName evidence="12">Cytochrome P450</fullName>
    </submittedName>
</protein>
<dbReference type="SUPFAM" id="SSF48264">
    <property type="entry name" value="Cytochrome P450"/>
    <property type="match status" value="1"/>
</dbReference>
<dbReference type="InParanoid" id="A0A165NGC3"/>
<feature type="transmembrane region" description="Helical" evidence="11">
    <location>
        <begin position="6"/>
        <end position="25"/>
    </location>
</feature>
<evidence type="ECO:0000313" key="12">
    <source>
        <dbReference type="EMBL" id="KZT19604.1"/>
    </source>
</evidence>
<proteinExistence type="inferred from homology"/>
<comment type="cofactor">
    <cofactor evidence="1 9">
        <name>heme</name>
        <dbReference type="ChEBI" id="CHEBI:30413"/>
    </cofactor>
</comment>
<keyword evidence="8 10" id="KW-0503">Monooxygenase</keyword>
<dbReference type="CDD" id="cd11065">
    <property type="entry name" value="CYP64-like"/>
    <property type="match status" value="1"/>
</dbReference>
<keyword evidence="13" id="KW-1185">Reference proteome</keyword>
<dbReference type="EMBL" id="KV425637">
    <property type="protein sequence ID" value="KZT19604.1"/>
    <property type="molecule type" value="Genomic_DNA"/>
</dbReference>
<evidence type="ECO:0000256" key="8">
    <source>
        <dbReference type="ARBA" id="ARBA00023033"/>
    </source>
</evidence>
<accession>A0A165NGC3</accession>
<dbReference type="GO" id="GO:0020037">
    <property type="term" value="F:heme binding"/>
    <property type="evidence" value="ECO:0007669"/>
    <property type="project" value="InterPro"/>
</dbReference>
<dbReference type="GO" id="GO:0005506">
    <property type="term" value="F:iron ion binding"/>
    <property type="evidence" value="ECO:0007669"/>
    <property type="project" value="InterPro"/>
</dbReference>
<evidence type="ECO:0000256" key="2">
    <source>
        <dbReference type="ARBA" id="ARBA00005179"/>
    </source>
</evidence>
<dbReference type="InterPro" id="IPR036396">
    <property type="entry name" value="Cyt_P450_sf"/>
</dbReference>
<name>A0A165NGC3_9AGAM</name>
<evidence type="ECO:0000256" key="1">
    <source>
        <dbReference type="ARBA" id="ARBA00001971"/>
    </source>
</evidence>
<dbReference type="OrthoDB" id="2789670at2759"/>
<dbReference type="Pfam" id="PF00067">
    <property type="entry name" value="p450"/>
    <property type="match status" value="1"/>
</dbReference>
<evidence type="ECO:0000313" key="13">
    <source>
        <dbReference type="Proteomes" id="UP000076761"/>
    </source>
</evidence>
<evidence type="ECO:0000256" key="11">
    <source>
        <dbReference type="SAM" id="Phobius"/>
    </source>
</evidence>
<feature type="binding site" description="axial binding residue" evidence="9">
    <location>
        <position position="434"/>
    </location>
    <ligand>
        <name>heme</name>
        <dbReference type="ChEBI" id="CHEBI:30413"/>
    </ligand>
    <ligandPart>
        <name>Fe</name>
        <dbReference type="ChEBI" id="CHEBI:18248"/>
    </ligandPart>
</feature>
<evidence type="ECO:0000256" key="3">
    <source>
        <dbReference type="ARBA" id="ARBA00010617"/>
    </source>
</evidence>
<evidence type="ECO:0000256" key="5">
    <source>
        <dbReference type="ARBA" id="ARBA00022723"/>
    </source>
</evidence>
<dbReference type="PANTHER" id="PTHR46300:SF7">
    <property type="entry name" value="P450, PUTATIVE (EUROFUNG)-RELATED"/>
    <property type="match status" value="1"/>
</dbReference>
<keyword evidence="11" id="KW-0812">Transmembrane</keyword>
<keyword evidence="5 9" id="KW-0479">Metal-binding</keyword>
<organism evidence="12 13">
    <name type="scientific">Neolentinus lepideus HHB14362 ss-1</name>
    <dbReference type="NCBI Taxonomy" id="1314782"/>
    <lineage>
        <taxon>Eukaryota</taxon>
        <taxon>Fungi</taxon>
        <taxon>Dikarya</taxon>
        <taxon>Basidiomycota</taxon>
        <taxon>Agaricomycotina</taxon>
        <taxon>Agaricomycetes</taxon>
        <taxon>Gloeophyllales</taxon>
        <taxon>Gloeophyllaceae</taxon>
        <taxon>Neolentinus</taxon>
    </lineage>
</organism>
<dbReference type="GO" id="GO:0016705">
    <property type="term" value="F:oxidoreductase activity, acting on paired donors, with incorporation or reduction of molecular oxygen"/>
    <property type="evidence" value="ECO:0007669"/>
    <property type="project" value="InterPro"/>
</dbReference>
<keyword evidence="11" id="KW-1133">Transmembrane helix</keyword>